<dbReference type="Pfam" id="PF26466">
    <property type="entry name" value="DNA_primase_lrg_N"/>
    <property type="match status" value="1"/>
</dbReference>
<comment type="similarity">
    <text evidence="1 10">Belongs to the eukaryotic-type primase large subunit family.</text>
</comment>
<evidence type="ECO:0000256" key="3">
    <source>
        <dbReference type="ARBA" id="ARBA00022485"/>
    </source>
</evidence>
<dbReference type="Pfam" id="PF04104">
    <property type="entry name" value="DNA_primase_lrg"/>
    <property type="match status" value="1"/>
</dbReference>
<dbReference type="GeneID" id="106811474"/>
<feature type="region of interest" description="Disordered" evidence="11">
    <location>
        <begin position="476"/>
        <end position="517"/>
    </location>
</feature>
<gene>
    <name evidence="14 15" type="primary">LOC106811474</name>
</gene>
<keyword evidence="9 10" id="KW-0238">DNA-binding</keyword>
<evidence type="ECO:0000313" key="15">
    <source>
        <dbReference type="RefSeq" id="XP_014670598.1"/>
    </source>
</evidence>
<evidence type="ECO:0000259" key="12">
    <source>
        <dbReference type="Pfam" id="PF04104"/>
    </source>
</evidence>
<dbReference type="RefSeq" id="XP_014670597.1">
    <property type="nucleotide sequence ID" value="XM_014815111.1"/>
</dbReference>
<comment type="cofactor">
    <cofactor evidence="10">
        <name>[4Fe-4S] cluster</name>
        <dbReference type="ChEBI" id="CHEBI:49883"/>
    </cofactor>
    <text evidence="10">Binds 1 [4Fe-4S] cluster.</text>
</comment>
<feature type="domain" description="DNA primase large subunit C-terminal" evidence="12">
    <location>
        <begin position="297"/>
        <end position="465"/>
    </location>
</feature>
<dbReference type="CDD" id="cd07322">
    <property type="entry name" value="PriL_PriS_Eukaryotic"/>
    <property type="match status" value="1"/>
</dbReference>
<dbReference type="InterPro" id="IPR016558">
    <property type="entry name" value="DNA_primase_lsu_euk"/>
</dbReference>
<evidence type="ECO:0000256" key="7">
    <source>
        <dbReference type="ARBA" id="ARBA00023004"/>
    </source>
</evidence>
<keyword evidence="5 10" id="KW-0235">DNA replication</keyword>
<evidence type="ECO:0000256" key="11">
    <source>
        <dbReference type="SAM" id="MobiDB-lite"/>
    </source>
</evidence>
<keyword evidence="6 10" id="KW-0479">Metal-binding</keyword>
<evidence type="ECO:0000256" key="10">
    <source>
        <dbReference type="PIRNR" id="PIRNR009449"/>
    </source>
</evidence>
<keyword evidence="3 10" id="KW-0004">4Fe-4S</keyword>
<accession>A0ABM1EEH7</accession>
<reference evidence="14 15" key="1">
    <citation type="submission" date="2025-05" db="UniProtKB">
        <authorList>
            <consortium name="RefSeq"/>
        </authorList>
    </citation>
    <scope>IDENTIFICATION</scope>
</reference>
<evidence type="ECO:0000256" key="9">
    <source>
        <dbReference type="ARBA" id="ARBA00023125"/>
    </source>
</evidence>
<keyword evidence="7 10" id="KW-0408">Iron</keyword>
<feature type="region of interest" description="Disordered" evidence="11">
    <location>
        <begin position="1"/>
        <end position="30"/>
    </location>
</feature>
<dbReference type="Gene3D" id="1.20.930.80">
    <property type="match status" value="1"/>
</dbReference>
<feature type="compositionally biased region" description="Polar residues" evidence="11">
    <location>
        <begin position="506"/>
        <end position="517"/>
    </location>
</feature>
<evidence type="ECO:0000313" key="13">
    <source>
        <dbReference type="Proteomes" id="UP000695022"/>
    </source>
</evidence>
<organism evidence="13 15">
    <name type="scientific">Priapulus caudatus</name>
    <name type="common">Priapulid worm</name>
    <dbReference type="NCBI Taxonomy" id="37621"/>
    <lineage>
        <taxon>Eukaryota</taxon>
        <taxon>Metazoa</taxon>
        <taxon>Ecdysozoa</taxon>
        <taxon>Scalidophora</taxon>
        <taxon>Priapulida</taxon>
        <taxon>Priapulimorpha</taxon>
        <taxon>Priapulimorphida</taxon>
        <taxon>Priapulidae</taxon>
        <taxon>Priapulus</taxon>
    </lineage>
</organism>
<evidence type="ECO:0000256" key="1">
    <source>
        <dbReference type="ARBA" id="ARBA00010564"/>
    </source>
</evidence>
<protein>
    <recommendedName>
        <fullName evidence="2 10">DNA primase large subunit</fullName>
    </recommendedName>
</protein>
<evidence type="ECO:0000256" key="8">
    <source>
        <dbReference type="ARBA" id="ARBA00023014"/>
    </source>
</evidence>
<keyword evidence="13" id="KW-1185">Reference proteome</keyword>
<dbReference type="InterPro" id="IPR007238">
    <property type="entry name" value="DNA_primase_lsu_euk/arc"/>
</dbReference>
<evidence type="ECO:0000313" key="14">
    <source>
        <dbReference type="RefSeq" id="XP_014670597.1"/>
    </source>
</evidence>
<dbReference type="PANTHER" id="PTHR10537">
    <property type="entry name" value="DNA PRIMASE LARGE SUBUNIT"/>
    <property type="match status" value="1"/>
</dbReference>
<dbReference type="PANTHER" id="PTHR10537:SF3">
    <property type="entry name" value="DNA PRIMASE LARGE SUBUNIT"/>
    <property type="match status" value="1"/>
</dbReference>
<name>A0ABM1EEH7_PRICU</name>
<evidence type="ECO:0000256" key="4">
    <source>
        <dbReference type="ARBA" id="ARBA00022515"/>
    </source>
</evidence>
<dbReference type="InterPro" id="IPR058560">
    <property type="entry name" value="DNA_primase_C"/>
</dbReference>
<keyword evidence="4 10" id="KW-0639">Primosome</keyword>
<dbReference type="PIRSF" id="PIRSF009449">
    <property type="entry name" value="DNA_primase_large_subunit"/>
    <property type="match status" value="1"/>
</dbReference>
<feature type="compositionally biased region" description="Basic residues" evidence="11">
    <location>
        <begin position="1"/>
        <end position="14"/>
    </location>
</feature>
<dbReference type="RefSeq" id="XP_014670598.1">
    <property type="nucleotide sequence ID" value="XM_014815112.1"/>
</dbReference>
<keyword evidence="8 10" id="KW-0411">Iron-sulfur</keyword>
<evidence type="ECO:0000256" key="2">
    <source>
        <dbReference type="ARBA" id="ARBA00019038"/>
    </source>
</evidence>
<comment type="function">
    <text evidence="10">DNA primase is the polymerase that synthesizes small RNA primers for the Okazaki fragments made during discontinuous DNA replication.</text>
</comment>
<proteinExistence type="inferred from homology"/>
<sequence>MLIGGGKKRVRKVQKVSGDGQSSQHPHSHTLQFYRIPPLGNISLQEFERFAVERLKALKLFENVSLVFTRGSEEYKNKIRTELRKMGLKTFLRTMGQEENDADVDASHEERRRDNISHFILRLAYCKSEELRRWFIQQEVDLFRFRFLQESAVSIKEFLEQNDLAYAAISQEEKAKLRRRLIGATFDMGDGLFDSSDFYRVPFTEALDLVRGRKVYLRHGYAYIPSSELVSLVCACFRLELSKALARTARMFPIIEEQERLLPMLNHINEWYLGEDYGSRKTKASGEVTANMVDGLCQESFPPCMQQLNRAVRTDHHLKYNGRLQYGLFLKGVGLSLDESMRFWRSEFTKLIELEKFERQYAYSIRYNYGKEGRRKDYTPYSCMKLIMGAPPAAGDHHGCPFRFTAPDLLAQRLKGMKISSTQADSVMEMVKGNHYQLACSRCFAAVHDQPPDDMVAIDHPNQYFELSQRILHPEKESTGASLKQPRPSLRSTGTMNQGECLPSGAVTQTVEESLGR</sequence>
<evidence type="ECO:0000256" key="6">
    <source>
        <dbReference type="ARBA" id="ARBA00022723"/>
    </source>
</evidence>
<feature type="compositionally biased region" description="Polar residues" evidence="11">
    <location>
        <begin position="19"/>
        <end position="30"/>
    </location>
</feature>
<dbReference type="SUPFAM" id="SSF140914">
    <property type="entry name" value="PriB N-terminal domain-like"/>
    <property type="match status" value="1"/>
</dbReference>
<dbReference type="Proteomes" id="UP000695022">
    <property type="component" value="Unplaced"/>
</dbReference>
<evidence type="ECO:0000256" key="5">
    <source>
        <dbReference type="ARBA" id="ARBA00022705"/>
    </source>
</evidence>